<dbReference type="SUPFAM" id="SSF53613">
    <property type="entry name" value="Ribokinase-like"/>
    <property type="match status" value="1"/>
</dbReference>
<feature type="binding site" evidence="9">
    <location>
        <begin position="215"/>
        <end position="220"/>
    </location>
    <ligand>
        <name>ATP</name>
        <dbReference type="ChEBI" id="CHEBI:30616"/>
    </ligand>
</feature>
<dbReference type="PANTHER" id="PTHR10584">
    <property type="entry name" value="SUGAR KINASE"/>
    <property type="match status" value="1"/>
</dbReference>
<sequence length="297" mass="29267">MITVIGSINLDLIATVGRLPSPGETVPGTGFRSAPGGKGANQALAARRAGSDVRMVGAVGKDAFAGEALALLKEGGVDLSLVAETDAPTGTALILVGSDGENMIAVVPGANGEVAPAALAGLSLAAGEHVLLQHEIPLDTVSAALEAARAAGAVSILNTAPFRAEAAAFVAAADYLVANETEFDLYAKELALSGASREAKMEAYVGKTGRTVIVTLGGDGVVAASPGGTLSVPAMKITPVDTVGAGDTFCGYLGDGLARGLALEAAIRRASVAGSLACLKPGAQPSIPLDAEVAACL</sequence>
<keyword evidence="3 9" id="KW-0547">Nucleotide-binding</keyword>
<keyword evidence="12" id="KW-1185">Reference proteome</keyword>
<evidence type="ECO:0000256" key="2">
    <source>
        <dbReference type="ARBA" id="ARBA00022723"/>
    </source>
</evidence>
<dbReference type="Pfam" id="PF00294">
    <property type="entry name" value="PfkB"/>
    <property type="match status" value="1"/>
</dbReference>
<feature type="binding site" evidence="9">
    <location>
        <position position="282"/>
    </location>
    <ligand>
        <name>K(+)</name>
        <dbReference type="ChEBI" id="CHEBI:29103"/>
    </ligand>
</feature>
<dbReference type="CDD" id="cd01174">
    <property type="entry name" value="ribokinase"/>
    <property type="match status" value="1"/>
</dbReference>
<dbReference type="GO" id="GO:0019303">
    <property type="term" value="P:D-ribose catabolic process"/>
    <property type="evidence" value="ECO:0007669"/>
    <property type="project" value="UniProtKB-UniRule"/>
</dbReference>
<comment type="function">
    <text evidence="9">Catalyzes the phosphorylation of ribose at O-5 in a reaction requiring ATP and magnesium. The resulting D-ribose-5-phosphate can then be used either for sythesis of nucleotides, histidine, and tryptophan, or as a component of the pentose phosphate pathway.</text>
</comment>
<evidence type="ECO:0000256" key="7">
    <source>
        <dbReference type="ARBA" id="ARBA00022958"/>
    </source>
</evidence>
<keyword evidence="7 9" id="KW-0630">Potassium</keyword>
<evidence type="ECO:0000313" key="12">
    <source>
        <dbReference type="Proteomes" id="UP000193083"/>
    </source>
</evidence>
<keyword evidence="2 9" id="KW-0479">Metal-binding</keyword>
<comment type="catalytic activity">
    <reaction evidence="9">
        <text>D-ribose + ATP = D-ribose 5-phosphate + ADP + H(+)</text>
        <dbReference type="Rhea" id="RHEA:13697"/>
        <dbReference type="ChEBI" id="CHEBI:15378"/>
        <dbReference type="ChEBI" id="CHEBI:30616"/>
        <dbReference type="ChEBI" id="CHEBI:47013"/>
        <dbReference type="ChEBI" id="CHEBI:78346"/>
        <dbReference type="ChEBI" id="CHEBI:456216"/>
        <dbReference type="EC" id="2.7.1.15"/>
    </reaction>
</comment>
<dbReference type="HAMAP" id="MF_01987">
    <property type="entry name" value="Ribokinase"/>
    <property type="match status" value="1"/>
</dbReference>
<dbReference type="GO" id="GO:0005524">
    <property type="term" value="F:ATP binding"/>
    <property type="evidence" value="ECO:0007669"/>
    <property type="project" value="UniProtKB-UniRule"/>
</dbReference>
<feature type="binding site" evidence="9">
    <location>
        <position position="135"/>
    </location>
    <ligand>
        <name>substrate</name>
    </ligand>
</feature>
<comment type="subunit">
    <text evidence="9">Homodimer.</text>
</comment>
<gene>
    <name evidence="9" type="primary">rbsK</name>
    <name evidence="11" type="ORF">SAMN02982922_1622</name>
</gene>
<feature type="domain" description="Carbohydrate kinase PfkB" evidence="10">
    <location>
        <begin position="2"/>
        <end position="288"/>
    </location>
</feature>
<feature type="binding site" evidence="9">
    <location>
        <position position="280"/>
    </location>
    <ligand>
        <name>K(+)</name>
        <dbReference type="ChEBI" id="CHEBI:29103"/>
    </ligand>
</feature>
<keyword evidence="6 9" id="KW-0460">Magnesium</keyword>
<evidence type="ECO:0000259" key="10">
    <source>
        <dbReference type="Pfam" id="PF00294"/>
    </source>
</evidence>
<proteinExistence type="inferred from homology"/>
<dbReference type="PANTHER" id="PTHR10584:SF166">
    <property type="entry name" value="RIBOKINASE"/>
    <property type="match status" value="1"/>
</dbReference>
<dbReference type="Proteomes" id="UP000193083">
    <property type="component" value="Unassembled WGS sequence"/>
</dbReference>
<dbReference type="OrthoDB" id="9775849at2"/>
<evidence type="ECO:0000256" key="4">
    <source>
        <dbReference type="ARBA" id="ARBA00022777"/>
    </source>
</evidence>
<keyword evidence="8 9" id="KW-0119">Carbohydrate metabolism</keyword>
<evidence type="ECO:0000256" key="3">
    <source>
        <dbReference type="ARBA" id="ARBA00022741"/>
    </source>
</evidence>
<keyword evidence="4 9" id="KW-0418">Kinase</keyword>
<feature type="binding site" evidence="9">
    <location>
        <position position="179"/>
    </location>
    <ligand>
        <name>ATP</name>
        <dbReference type="ChEBI" id="CHEBI:30616"/>
    </ligand>
</feature>
<keyword evidence="1 9" id="KW-0808">Transferase</keyword>
<dbReference type="InterPro" id="IPR029056">
    <property type="entry name" value="Ribokinase-like"/>
</dbReference>
<dbReference type="GO" id="GO:0004747">
    <property type="term" value="F:ribokinase activity"/>
    <property type="evidence" value="ECO:0007669"/>
    <property type="project" value="UniProtKB-UniRule"/>
</dbReference>
<feature type="binding site" evidence="9">
    <location>
        <begin position="246"/>
        <end position="247"/>
    </location>
    <ligand>
        <name>ATP</name>
        <dbReference type="ChEBI" id="CHEBI:30616"/>
    </ligand>
</feature>
<dbReference type="GO" id="GO:0005829">
    <property type="term" value="C:cytosol"/>
    <property type="evidence" value="ECO:0007669"/>
    <property type="project" value="TreeGrafter"/>
</dbReference>
<evidence type="ECO:0000256" key="9">
    <source>
        <dbReference type="HAMAP-Rule" id="MF_01987"/>
    </source>
</evidence>
<accession>A0A1X7ND64</accession>
<dbReference type="InterPro" id="IPR002139">
    <property type="entry name" value="Ribo/fructo_kinase"/>
</dbReference>
<evidence type="ECO:0000256" key="1">
    <source>
        <dbReference type="ARBA" id="ARBA00022679"/>
    </source>
</evidence>
<feature type="binding site" evidence="9">
    <location>
        <position position="241"/>
    </location>
    <ligand>
        <name>K(+)</name>
        <dbReference type="ChEBI" id="CHEBI:29103"/>
    </ligand>
</feature>
<feature type="active site" description="Proton acceptor" evidence="9">
    <location>
        <position position="247"/>
    </location>
</feature>
<protein>
    <recommendedName>
        <fullName evidence="9">Ribokinase</fullName>
        <shortName evidence="9">RK</shortName>
        <ecNumber evidence="9">2.7.1.15</ecNumber>
    </recommendedName>
</protein>
<evidence type="ECO:0000256" key="6">
    <source>
        <dbReference type="ARBA" id="ARBA00022842"/>
    </source>
</evidence>
<organism evidence="11 12">
    <name type="scientific">Mesorhizobium australicum</name>
    <dbReference type="NCBI Taxonomy" id="536018"/>
    <lineage>
        <taxon>Bacteria</taxon>
        <taxon>Pseudomonadati</taxon>
        <taxon>Pseudomonadota</taxon>
        <taxon>Alphaproteobacteria</taxon>
        <taxon>Hyphomicrobiales</taxon>
        <taxon>Phyllobacteriaceae</taxon>
        <taxon>Mesorhizobium</taxon>
    </lineage>
</organism>
<comment type="cofactor">
    <cofactor evidence="9">
        <name>Mg(2+)</name>
        <dbReference type="ChEBI" id="CHEBI:18420"/>
    </cofactor>
    <text evidence="9">Requires a divalent cation, most likely magnesium in vivo, as an electrophilic catalyst to aid phosphoryl group transfer. It is the chelate of the metal and the nucleotide that is the actual substrate.</text>
</comment>
<evidence type="ECO:0000256" key="8">
    <source>
        <dbReference type="ARBA" id="ARBA00023277"/>
    </source>
</evidence>
<dbReference type="Gene3D" id="3.40.1190.20">
    <property type="match status" value="1"/>
</dbReference>
<feature type="binding site" evidence="9">
    <location>
        <position position="243"/>
    </location>
    <ligand>
        <name>K(+)</name>
        <dbReference type="ChEBI" id="CHEBI:29103"/>
    </ligand>
</feature>
<dbReference type="EC" id="2.7.1.15" evidence="9"/>
<comment type="similarity">
    <text evidence="9">Belongs to the carbohydrate kinase PfkB family. Ribokinase subfamily.</text>
</comment>
<feature type="binding site" evidence="9">
    <location>
        <position position="247"/>
    </location>
    <ligand>
        <name>substrate</name>
    </ligand>
</feature>
<feature type="binding site" evidence="9">
    <location>
        <begin position="9"/>
        <end position="11"/>
    </location>
    <ligand>
        <name>substrate</name>
    </ligand>
</feature>
<dbReference type="GO" id="GO:0046872">
    <property type="term" value="F:metal ion binding"/>
    <property type="evidence" value="ECO:0007669"/>
    <property type="project" value="UniProtKB-KW"/>
</dbReference>
<dbReference type="InterPro" id="IPR011877">
    <property type="entry name" value="Ribokinase"/>
</dbReference>
<feature type="binding site" evidence="9">
    <location>
        <begin position="37"/>
        <end position="41"/>
    </location>
    <ligand>
        <name>substrate</name>
    </ligand>
</feature>
<feature type="binding site" evidence="9">
    <location>
        <position position="286"/>
    </location>
    <ligand>
        <name>K(+)</name>
        <dbReference type="ChEBI" id="CHEBI:29103"/>
    </ligand>
</feature>
<dbReference type="RefSeq" id="WP_085463698.1">
    <property type="nucleotide sequence ID" value="NZ_FXBL01000004.1"/>
</dbReference>
<comment type="pathway">
    <text evidence="9">Carbohydrate metabolism; D-ribose degradation; D-ribose 5-phosphate from beta-D-ribopyranose: step 2/2.</text>
</comment>
<comment type="activity regulation">
    <text evidence="9">Activated by a monovalent cation that binds near, but not in, the active site. The most likely occupant of the site in vivo is potassium. Ion binding induces a conformational change that may alter substrate affinity.</text>
</comment>
<comment type="subcellular location">
    <subcellularLocation>
        <location evidence="9">Cytoplasm</location>
    </subcellularLocation>
</comment>
<dbReference type="EMBL" id="FXBL01000004">
    <property type="protein sequence ID" value="SMH35643.1"/>
    <property type="molecule type" value="Genomic_DNA"/>
</dbReference>
<keyword evidence="9" id="KW-0963">Cytoplasm</keyword>
<comment type="caution">
    <text evidence="9">Lacks conserved residue(s) required for the propagation of feature annotation.</text>
</comment>
<evidence type="ECO:0000313" key="11">
    <source>
        <dbReference type="EMBL" id="SMH35643.1"/>
    </source>
</evidence>
<dbReference type="UniPathway" id="UPA00916">
    <property type="reaction ID" value="UER00889"/>
</dbReference>
<name>A0A1X7ND64_9HYPH</name>
<evidence type="ECO:0000256" key="5">
    <source>
        <dbReference type="ARBA" id="ARBA00022840"/>
    </source>
</evidence>
<dbReference type="InterPro" id="IPR011611">
    <property type="entry name" value="PfkB_dom"/>
</dbReference>
<dbReference type="PRINTS" id="PR00990">
    <property type="entry name" value="RIBOKINASE"/>
</dbReference>
<feature type="binding site" evidence="9">
    <location>
        <position position="277"/>
    </location>
    <ligand>
        <name>K(+)</name>
        <dbReference type="ChEBI" id="CHEBI:29103"/>
    </ligand>
</feature>
<dbReference type="AlphaFoldDB" id="A0A1X7ND64"/>
<reference evidence="11 12" key="1">
    <citation type="submission" date="2017-04" db="EMBL/GenBank/DDBJ databases">
        <authorList>
            <person name="Afonso C.L."/>
            <person name="Miller P.J."/>
            <person name="Scott M.A."/>
            <person name="Spackman E."/>
            <person name="Goraichik I."/>
            <person name="Dimitrov K.M."/>
            <person name="Suarez D.L."/>
            <person name="Swayne D.E."/>
        </authorList>
    </citation>
    <scope>NUCLEOTIDE SEQUENCE [LARGE SCALE GENOMIC DNA]</scope>
    <source>
        <strain evidence="11 12">B5P</strain>
    </source>
</reference>
<keyword evidence="5 9" id="KW-0067">ATP-binding</keyword>